<keyword evidence="6 7" id="KW-0472">Membrane</keyword>
<sequence>MKGGRWSKFWGRQYSYILAALVITTILLWSWEENPVNSIISDEDQFLKPPSDTSVDKLDDTSESLNTNVGLSERYSQSQLGKGGGKVEEIAVQNFDSALNASRFFSERKDNNQISTSINEKKECNYAKGRWIADNRRPLYSGTKCKQWLSDMWSCRLTLRKDFSYEAYRWQPEACDMPEFDGSQFLRRMQDKTVALVGDSLNRQQYQSLMCMITGGKDRPEVENVGQKYGLVVPRGAARPDGWAYRFPDTNTTVLYYWSASLCDLEPVNMTDPATVVAMHLDRPPAFLSRYIDQIDVLVLNTGHHWNRGKLNANRWVMYVGGKPVKDRMLVQMGNAKSFAVHSIARWVDSQITLHPQLKAFFRTISPRHFSNGDWNTGGSCDNTMPMSQGSEVNQDESSDSVVESAVKSTRVKILDITALSQLRDEAHLSRYSSKTSDGIHDCLHWCLPGIPDVWNEIFYAQL</sequence>
<dbReference type="PANTHER" id="PTHR32285:SF235">
    <property type="entry name" value="PROTEIN TRICHOME BIREFRINGENCE-LIKE 16"/>
    <property type="match status" value="1"/>
</dbReference>
<name>A0AAD8HQC6_9APIA</name>
<evidence type="ECO:0000259" key="9">
    <source>
        <dbReference type="Pfam" id="PF14416"/>
    </source>
</evidence>
<comment type="subcellular location">
    <subcellularLocation>
        <location evidence="1">Membrane</location>
        <topology evidence="1">Single-pass membrane protein</topology>
    </subcellularLocation>
</comment>
<evidence type="ECO:0000256" key="5">
    <source>
        <dbReference type="ARBA" id="ARBA00022989"/>
    </source>
</evidence>
<keyword evidence="5 7" id="KW-1133">Transmembrane helix</keyword>
<dbReference type="GO" id="GO:0016413">
    <property type="term" value="F:O-acetyltransferase activity"/>
    <property type="evidence" value="ECO:0007669"/>
    <property type="project" value="InterPro"/>
</dbReference>
<reference evidence="10" key="2">
    <citation type="submission" date="2023-05" db="EMBL/GenBank/DDBJ databases">
        <authorList>
            <person name="Schelkunov M.I."/>
        </authorList>
    </citation>
    <scope>NUCLEOTIDE SEQUENCE</scope>
    <source>
        <strain evidence="10">Hsosn_3</strain>
        <tissue evidence="10">Leaf</tissue>
    </source>
</reference>
<evidence type="ECO:0000256" key="4">
    <source>
        <dbReference type="ARBA" id="ARBA00022968"/>
    </source>
</evidence>
<organism evidence="10 11">
    <name type="scientific">Heracleum sosnowskyi</name>
    <dbReference type="NCBI Taxonomy" id="360622"/>
    <lineage>
        <taxon>Eukaryota</taxon>
        <taxon>Viridiplantae</taxon>
        <taxon>Streptophyta</taxon>
        <taxon>Embryophyta</taxon>
        <taxon>Tracheophyta</taxon>
        <taxon>Spermatophyta</taxon>
        <taxon>Magnoliopsida</taxon>
        <taxon>eudicotyledons</taxon>
        <taxon>Gunneridae</taxon>
        <taxon>Pentapetalae</taxon>
        <taxon>asterids</taxon>
        <taxon>campanulids</taxon>
        <taxon>Apiales</taxon>
        <taxon>Apiaceae</taxon>
        <taxon>Apioideae</taxon>
        <taxon>apioid superclade</taxon>
        <taxon>Tordylieae</taxon>
        <taxon>Tordyliinae</taxon>
        <taxon>Heracleum</taxon>
    </lineage>
</organism>
<feature type="domain" description="Trichome birefringence-like C-terminal" evidence="8">
    <location>
        <begin position="177"/>
        <end position="461"/>
    </location>
</feature>
<evidence type="ECO:0000259" key="8">
    <source>
        <dbReference type="Pfam" id="PF13839"/>
    </source>
</evidence>
<keyword evidence="11" id="KW-1185">Reference proteome</keyword>
<dbReference type="AlphaFoldDB" id="A0AAD8HQC6"/>
<dbReference type="GO" id="GO:0016020">
    <property type="term" value="C:membrane"/>
    <property type="evidence" value="ECO:0007669"/>
    <property type="project" value="UniProtKB-SubCell"/>
</dbReference>
<evidence type="ECO:0000256" key="3">
    <source>
        <dbReference type="ARBA" id="ARBA00022692"/>
    </source>
</evidence>
<dbReference type="InterPro" id="IPR029962">
    <property type="entry name" value="TBL"/>
</dbReference>
<feature type="domain" description="Trichome birefringence-like N-terminal" evidence="9">
    <location>
        <begin position="122"/>
        <end position="176"/>
    </location>
</feature>
<dbReference type="Pfam" id="PF14416">
    <property type="entry name" value="PMR5N"/>
    <property type="match status" value="1"/>
</dbReference>
<reference evidence="10" key="1">
    <citation type="submission" date="2023-02" db="EMBL/GenBank/DDBJ databases">
        <title>Genome of toxic invasive species Heracleum sosnowskyi carries increased number of genes despite the absence of recent whole-genome duplications.</title>
        <authorList>
            <person name="Schelkunov M."/>
            <person name="Shtratnikova V."/>
            <person name="Makarenko M."/>
            <person name="Klepikova A."/>
            <person name="Omelchenko D."/>
            <person name="Novikova G."/>
            <person name="Obukhova E."/>
            <person name="Bogdanov V."/>
            <person name="Penin A."/>
            <person name="Logacheva M."/>
        </authorList>
    </citation>
    <scope>NUCLEOTIDE SEQUENCE</scope>
    <source>
        <strain evidence="10">Hsosn_3</strain>
        <tissue evidence="10">Leaf</tissue>
    </source>
</reference>
<comment type="similarity">
    <text evidence="2">Belongs to the PC-esterase family. TBL subfamily.</text>
</comment>
<accession>A0AAD8HQC6</accession>
<dbReference type="InterPro" id="IPR025846">
    <property type="entry name" value="TBL_N"/>
</dbReference>
<proteinExistence type="inferred from homology"/>
<evidence type="ECO:0000256" key="1">
    <source>
        <dbReference type="ARBA" id="ARBA00004167"/>
    </source>
</evidence>
<dbReference type="Pfam" id="PF13839">
    <property type="entry name" value="PC-Esterase"/>
    <property type="match status" value="1"/>
</dbReference>
<dbReference type="EMBL" id="JAUIZM010000008">
    <property type="protein sequence ID" value="KAK1371454.1"/>
    <property type="molecule type" value="Genomic_DNA"/>
</dbReference>
<dbReference type="GO" id="GO:0005794">
    <property type="term" value="C:Golgi apparatus"/>
    <property type="evidence" value="ECO:0007669"/>
    <property type="project" value="TreeGrafter"/>
</dbReference>
<protein>
    <submittedName>
        <fullName evidence="10">Protein trichome birefringence-like 14</fullName>
    </submittedName>
</protein>
<keyword evidence="4" id="KW-0735">Signal-anchor</keyword>
<dbReference type="PANTHER" id="PTHR32285">
    <property type="entry name" value="PROTEIN TRICHOME BIREFRINGENCE-LIKE 9-RELATED"/>
    <property type="match status" value="1"/>
</dbReference>
<evidence type="ECO:0000313" key="10">
    <source>
        <dbReference type="EMBL" id="KAK1371454.1"/>
    </source>
</evidence>
<keyword evidence="3 7" id="KW-0812">Transmembrane</keyword>
<evidence type="ECO:0000256" key="6">
    <source>
        <dbReference type="ARBA" id="ARBA00023136"/>
    </source>
</evidence>
<comment type="caution">
    <text evidence="10">The sequence shown here is derived from an EMBL/GenBank/DDBJ whole genome shotgun (WGS) entry which is preliminary data.</text>
</comment>
<dbReference type="InterPro" id="IPR026057">
    <property type="entry name" value="TBL_C"/>
</dbReference>
<feature type="transmembrane region" description="Helical" evidence="7">
    <location>
        <begin position="14"/>
        <end position="31"/>
    </location>
</feature>
<dbReference type="Proteomes" id="UP001237642">
    <property type="component" value="Unassembled WGS sequence"/>
</dbReference>
<evidence type="ECO:0000256" key="7">
    <source>
        <dbReference type="SAM" id="Phobius"/>
    </source>
</evidence>
<gene>
    <name evidence="10" type="ORF">POM88_037546</name>
</gene>
<evidence type="ECO:0000256" key="2">
    <source>
        <dbReference type="ARBA" id="ARBA00007727"/>
    </source>
</evidence>
<evidence type="ECO:0000313" key="11">
    <source>
        <dbReference type="Proteomes" id="UP001237642"/>
    </source>
</evidence>